<dbReference type="EMBL" id="FWYC01000004">
    <property type="protein sequence ID" value="SMC72097.1"/>
    <property type="molecule type" value="Genomic_DNA"/>
</dbReference>
<evidence type="ECO:0000256" key="1">
    <source>
        <dbReference type="SAM" id="Coils"/>
    </source>
</evidence>
<name>A0A1W2BGI7_9PSEU</name>
<gene>
    <name evidence="2" type="ORF">SAMN05660733_01494</name>
</gene>
<keyword evidence="3" id="KW-1185">Reference proteome</keyword>
<dbReference type="AlphaFoldDB" id="A0A1W2BGI7"/>
<organism evidence="2 3">
    <name type="scientific">Lentzea albidocapillata</name>
    <dbReference type="NCBI Taxonomy" id="40571"/>
    <lineage>
        <taxon>Bacteria</taxon>
        <taxon>Bacillati</taxon>
        <taxon>Actinomycetota</taxon>
        <taxon>Actinomycetes</taxon>
        <taxon>Pseudonocardiales</taxon>
        <taxon>Pseudonocardiaceae</taxon>
        <taxon>Lentzea</taxon>
    </lineage>
</organism>
<accession>A0A1W2BGI7</accession>
<keyword evidence="1" id="KW-0175">Coiled coil</keyword>
<sequence>MFRVREDELLVGVNRFLAHEVFGPYRRSLFAAGRADQEQAAEKDREDQIAVVERALRENRTRSTNLLRSLEVATEVTDEFVRDVNNRRVELQAERTRLEGQLAAFEDQVREAVNPELLDCLLITGVDLDLLPDEVSRPLFEALRLEIHYDYETRTAVCRITLTGDTVGAAERAATEAVAALPKQRSARSEQVCVVPPAGLHTDGPASDQRISSGMLVIEGSFLVDDPGGGA</sequence>
<dbReference type="Proteomes" id="UP000192840">
    <property type="component" value="Unassembled WGS sequence"/>
</dbReference>
<evidence type="ECO:0000313" key="2">
    <source>
        <dbReference type="EMBL" id="SMC72097.1"/>
    </source>
</evidence>
<evidence type="ECO:0000313" key="3">
    <source>
        <dbReference type="Proteomes" id="UP000192840"/>
    </source>
</evidence>
<dbReference type="STRING" id="40571.SAMN05660733_01494"/>
<reference evidence="3" key="1">
    <citation type="submission" date="2017-04" db="EMBL/GenBank/DDBJ databases">
        <authorList>
            <person name="Varghese N."/>
            <person name="Submissions S."/>
        </authorList>
    </citation>
    <scope>NUCLEOTIDE SEQUENCE [LARGE SCALE GENOMIC DNA]</scope>
    <source>
        <strain evidence="3">DSM 44073</strain>
    </source>
</reference>
<feature type="coiled-coil region" evidence="1">
    <location>
        <begin position="81"/>
        <end position="108"/>
    </location>
</feature>
<protein>
    <submittedName>
        <fullName evidence="2">Uncharacterized protein</fullName>
    </submittedName>
</protein>
<proteinExistence type="predicted"/>